<feature type="domain" description="Pyridoxamine 5'-phosphate oxidase Alr4036 family FMN-binding" evidence="2">
    <location>
        <begin position="10"/>
        <end position="158"/>
    </location>
</feature>
<accession>A0ABR2V779</accession>
<organism evidence="3 4">
    <name type="scientific">Seiridium unicorne</name>
    <dbReference type="NCBI Taxonomy" id="138068"/>
    <lineage>
        <taxon>Eukaryota</taxon>
        <taxon>Fungi</taxon>
        <taxon>Dikarya</taxon>
        <taxon>Ascomycota</taxon>
        <taxon>Pezizomycotina</taxon>
        <taxon>Sordariomycetes</taxon>
        <taxon>Xylariomycetidae</taxon>
        <taxon>Amphisphaeriales</taxon>
        <taxon>Sporocadaceae</taxon>
        <taxon>Seiridium</taxon>
    </lineage>
</organism>
<feature type="region of interest" description="Disordered" evidence="1">
    <location>
        <begin position="104"/>
        <end position="135"/>
    </location>
</feature>
<feature type="compositionally biased region" description="Basic and acidic residues" evidence="1">
    <location>
        <begin position="113"/>
        <end position="126"/>
    </location>
</feature>
<dbReference type="InterPro" id="IPR024624">
    <property type="entry name" value="Pyridox_Oxase_Alr4036_FMN-bd"/>
</dbReference>
<dbReference type="InterPro" id="IPR012349">
    <property type="entry name" value="Split_barrel_FMN-bd"/>
</dbReference>
<protein>
    <submittedName>
        <fullName evidence="3">Pyridoxamine 5'-phosphate oxidase Alr4036 family FMN-binding domain-containing protein</fullName>
    </submittedName>
</protein>
<evidence type="ECO:0000256" key="1">
    <source>
        <dbReference type="SAM" id="MobiDB-lite"/>
    </source>
</evidence>
<gene>
    <name evidence="3" type="ORF">SUNI508_04752</name>
</gene>
<proteinExistence type="predicted"/>
<dbReference type="PANTHER" id="PTHR28243:SF1">
    <property type="entry name" value="PYRIDOXAMINE 5'-PHOSPHATE OXIDASE ALR4036 FAMILY FMN-BINDING DOMAIN-CONTAINING PROTEIN"/>
    <property type="match status" value="1"/>
</dbReference>
<evidence type="ECO:0000313" key="3">
    <source>
        <dbReference type="EMBL" id="KAK9422396.1"/>
    </source>
</evidence>
<evidence type="ECO:0000313" key="4">
    <source>
        <dbReference type="Proteomes" id="UP001408356"/>
    </source>
</evidence>
<evidence type="ECO:0000259" key="2">
    <source>
        <dbReference type="Pfam" id="PF12766"/>
    </source>
</evidence>
<reference evidence="3 4" key="1">
    <citation type="journal article" date="2024" name="J. Plant Pathol.">
        <title>Sequence and assembly of the genome of Seiridium unicorne, isolate CBS 538.82, causal agent of cypress canker disease.</title>
        <authorList>
            <person name="Scali E."/>
            <person name="Rocca G.D."/>
            <person name="Danti R."/>
            <person name="Garbelotto M."/>
            <person name="Barberini S."/>
            <person name="Baroncelli R."/>
            <person name="Emiliani G."/>
        </authorList>
    </citation>
    <scope>NUCLEOTIDE SEQUENCE [LARGE SCALE GENOMIC DNA]</scope>
    <source>
        <strain evidence="3 4">BM-138-508</strain>
    </source>
</reference>
<dbReference type="EMBL" id="JARVKF010000113">
    <property type="protein sequence ID" value="KAK9422396.1"/>
    <property type="molecule type" value="Genomic_DNA"/>
</dbReference>
<comment type="caution">
    <text evidence="3">The sequence shown here is derived from an EMBL/GenBank/DDBJ whole genome shotgun (WGS) entry which is preliminary data.</text>
</comment>
<keyword evidence="4" id="KW-1185">Reference proteome</keyword>
<dbReference type="Gene3D" id="2.30.110.10">
    <property type="entry name" value="Electron Transport, Fmn-binding Protein, Chain A"/>
    <property type="match status" value="1"/>
</dbReference>
<sequence length="304" mass="33334">MSSSLSNPAAPWRSLFLEHIESMKSPEFNLSTIRRVPNSSSAAKYGIKGGDGFTHIPRARTCVFRGLWAGLPVNPKNDAPLNPELFDSDLLTFTTDVRMDKMPELWDGVPAQPDKDGKTGGDDGGKLEGSGGGGPVEAVFWADGPMVQWRVRGRAYVLGPEVEDSKAGKETQDLLRARMRKRDSQHAAGQEGDWSWGREVTAHFGNLSPGMRGSFKNPPPGKPVNLPVGGGLELGQKVTDLDDEIARRNFRVVVIVPEEVDRCDLSDPTRGRRWIYRFVGSGGGEPEYPGGHIEDGWEKVETWP</sequence>
<dbReference type="Proteomes" id="UP001408356">
    <property type="component" value="Unassembled WGS sequence"/>
</dbReference>
<name>A0ABR2V779_9PEZI</name>
<dbReference type="SUPFAM" id="SSF50475">
    <property type="entry name" value="FMN-binding split barrel"/>
    <property type="match status" value="1"/>
</dbReference>
<dbReference type="PANTHER" id="PTHR28243">
    <property type="entry name" value="AGL049CP"/>
    <property type="match status" value="1"/>
</dbReference>
<dbReference type="Pfam" id="PF12766">
    <property type="entry name" value="Pyridox_oxase_2"/>
    <property type="match status" value="1"/>
</dbReference>